<keyword evidence="1" id="KW-0472">Membrane</keyword>
<keyword evidence="1" id="KW-0812">Transmembrane</keyword>
<feature type="transmembrane region" description="Helical" evidence="1">
    <location>
        <begin position="29"/>
        <end position="53"/>
    </location>
</feature>
<organism evidence="2 3">
    <name type="scientific">Xenoophorus captivus</name>
    <dbReference type="NCBI Taxonomy" id="1517983"/>
    <lineage>
        <taxon>Eukaryota</taxon>
        <taxon>Metazoa</taxon>
        <taxon>Chordata</taxon>
        <taxon>Craniata</taxon>
        <taxon>Vertebrata</taxon>
        <taxon>Euteleostomi</taxon>
        <taxon>Actinopterygii</taxon>
        <taxon>Neopterygii</taxon>
        <taxon>Teleostei</taxon>
        <taxon>Neoteleostei</taxon>
        <taxon>Acanthomorphata</taxon>
        <taxon>Ovalentaria</taxon>
        <taxon>Atherinomorphae</taxon>
        <taxon>Cyprinodontiformes</taxon>
        <taxon>Goodeidae</taxon>
        <taxon>Xenoophorus</taxon>
    </lineage>
</organism>
<name>A0ABV0RTD6_9TELE</name>
<evidence type="ECO:0000313" key="2">
    <source>
        <dbReference type="EMBL" id="MEQ2211504.1"/>
    </source>
</evidence>
<proteinExistence type="predicted"/>
<dbReference type="Proteomes" id="UP001434883">
    <property type="component" value="Unassembled WGS sequence"/>
</dbReference>
<protein>
    <submittedName>
        <fullName evidence="2">Uncharacterized protein</fullName>
    </submittedName>
</protein>
<reference evidence="2 3" key="1">
    <citation type="submission" date="2021-06" db="EMBL/GenBank/DDBJ databases">
        <authorList>
            <person name="Palmer J.M."/>
        </authorList>
    </citation>
    <scope>NUCLEOTIDE SEQUENCE [LARGE SCALE GENOMIC DNA]</scope>
    <source>
        <strain evidence="2 3">XC_2019</strain>
        <tissue evidence="2">Muscle</tissue>
    </source>
</reference>
<sequence>MSSLQQFEMSQPNPDCAAVQQPIQCRLPWHLSGCLCFSVCFLSLLMWSLLYMARVCGENCMNLLLLDMFAPIFSPVALEGSRRTLIDCFYSAPCSSVGPQTALCGLHFLTQTEQLS</sequence>
<keyword evidence="1" id="KW-1133">Transmembrane helix</keyword>
<gene>
    <name evidence="2" type="ORF">XENOCAPTIV_004350</name>
</gene>
<dbReference type="EMBL" id="JAHRIN010058961">
    <property type="protein sequence ID" value="MEQ2211504.1"/>
    <property type="molecule type" value="Genomic_DNA"/>
</dbReference>
<evidence type="ECO:0000256" key="1">
    <source>
        <dbReference type="SAM" id="Phobius"/>
    </source>
</evidence>
<comment type="caution">
    <text evidence="2">The sequence shown here is derived from an EMBL/GenBank/DDBJ whole genome shotgun (WGS) entry which is preliminary data.</text>
</comment>
<evidence type="ECO:0000313" key="3">
    <source>
        <dbReference type="Proteomes" id="UP001434883"/>
    </source>
</evidence>
<keyword evidence="3" id="KW-1185">Reference proteome</keyword>
<accession>A0ABV0RTD6</accession>